<comment type="caution">
    <text evidence="8">The sequence shown here is derived from an EMBL/GenBank/DDBJ whole genome shotgun (WGS) entry which is preliminary data.</text>
</comment>
<feature type="transmembrane region" description="Helical" evidence="6">
    <location>
        <begin position="68"/>
        <end position="94"/>
    </location>
</feature>
<evidence type="ECO:0000256" key="1">
    <source>
        <dbReference type="ARBA" id="ARBA00004651"/>
    </source>
</evidence>
<dbReference type="HOGENOM" id="CLU_063199_2_0_9"/>
<dbReference type="InterPro" id="IPR019264">
    <property type="entry name" value="DUF2179"/>
</dbReference>
<feature type="transmembrane region" description="Helical" evidence="6">
    <location>
        <begin position="101"/>
        <end position="120"/>
    </location>
</feature>
<feature type="transmembrane region" description="Helical" evidence="6">
    <location>
        <begin position="132"/>
        <end position="150"/>
    </location>
</feature>
<dbReference type="InterPro" id="IPR003740">
    <property type="entry name" value="YitT"/>
</dbReference>
<dbReference type="AlphaFoldDB" id="U2QWU9"/>
<evidence type="ECO:0000259" key="7">
    <source>
        <dbReference type="Pfam" id="PF10035"/>
    </source>
</evidence>
<accession>U2QWU9</accession>
<dbReference type="InterPro" id="IPR015867">
    <property type="entry name" value="N-reg_PII/ATP_PRibTrfase_C"/>
</dbReference>
<keyword evidence="3 6" id="KW-0812">Transmembrane</keyword>
<dbReference type="EMBL" id="AWVI01000039">
    <property type="protein sequence ID" value="ERK45783.1"/>
    <property type="molecule type" value="Genomic_DNA"/>
</dbReference>
<dbReference type="Gene3D" id="3.30.70.120">
    <property type="match status" value="1"/>
</dbReference>
<reference evidence="8 9" key="1">
    <citation type="submission" date="2013-06" db="EMBL/GenBank/DDBJ databases">
        <authorList>
            <person name="Weinstock G."/>
            <person name="Sodergren E."/>
            <person name="Lobos E.A."/>
            <person name="Fulton L."/>
            <person name="Fulton R."/>
            <person name="Courtney L."/>
            <person name="Fronick C."/>
            <person name="O'Laughlin M."/>
            <person name="Godfrey J."/>
            <person name="Wilson R.M."/>
            <person name="Miner T."/>
            <person name="Farmer C."/>
            <person name="Delehaunty K."/>
            <person name="Cordes M."/>
            <person name="Minx P."/>
            <person name="Tomlinson C."/>
            <person name="Chen J."/>
            <person name="Wollam A."/>
            <person name="Pepin K.H."/>
            <person name="Bhonagiri V."/>
            <person name="Zhang X."/>
            <person name="Warren W."/>
            <person name="Mitreva M."/>
            <person name="Mardis E.R."/>
            <person name="Wilson R.K."/>
        </authorList>
    </citation>
    <scope>NUCLEOTIDE SEQUENCE [LARGE SCALE GENOMIC DNA]</scope>
    <source>
        <strain evidence="8 9">ATCC 27803</strain>
    </source>
</reference>
<keyword evidence="5 6" id="KW-0472">Membrane</keyword>
<dbReference type="InterPro" id="IPR051461">
    <property type="entry name" value="UPF0750_membrane"/>
</dbReference>
<evidence type="ECO:0000256" key="6">
    <source>
        <dbReference type="SAM" id="Phobius"/>
    </source>
</evidence>
<dbReference type="Pfam" id="PF10035">
    <property type="entry name" value="DUF2179"/>
    <property type="match status" value="1"/>
</dbReference>
<feature type="transmembrane region" description="Helical" evidence="6">
    <location>
        <begin position="171"/>
        <end position="193"/>
    </location>
</feature>
<keyword evidence="4 6" id="KW-1133">Transmembrane helix</keyword>
<name>U2QWU9_9FIRM</name>
<dbReference type="PIRSF" id="PIRSF006483">
    <property type="entry name" value="Membrane_protein_YitT"/>
    <property type="match status" value="1"/>
</dbReference>
<evidence type="ECO:0000256" key="5">
    <source>
        <dbReference type="ARBA" id="ARBA00023136"/>
    </source>
</evidence>
<evidence type="ECO:0000256" key="3">
    <source>
        <dbReference type="ARBA" id="ARBA00022692"/>
    </source>
</evidence>
<comment type="subcellular location">
    <subcellularLocation>
        <location evidence="1">Cell membrane</location>
        <topology evidence="1">Multi-pass membrane protein</topology>
    </subcellularLocation>
</comment>
<feature type="domain" description="DUF2179" evidence="7">
    <location>
        <begin position="241"/>
        <end position="295"/>
    </location>
</feature>
<dbReference type="Pfam" id="PF02588">
    <property type="entry name" value="YitT_membrane"/>
    <property type="match status" value="1"/>
</dbReference>
<proteinExistence type="predicted"/>
<gene>
    <name evidence="8" type="ORF">HMPREF0367_00883</name>
</gene>
<dbReference type="PANTHER" id="PTHR33545">
    <property type="entry name" value="UPF0750 MEMBRANE PROTEIN YITT-RELATED"/>
    <property type="match status" value="1"/>
</dbReference>
<dbReference type="PANTHER" id="PTHR33545:SF5">
    <property type="entry name" value="UPF0750 MEMBRANE PROTEIN YITT"/>
    <property type="match status" value="1"/>
</dbReference>
<sequence length="303" mass="34090">MEWCQQGVVNMLDTLKELQKQKKIRFCISVFMVTLSAFVQVYIMQVFMEPSNLLSGGFTGISLLINKILALVGINFPVSVGIILLNAPAAILCYKYVSKRFTFLSCLQFGLVSLFLEIFTFEPFIDDQTLNVLFGGLLWGFSISLALRTGGSTGGTDFIAQFVSNKIHKGIWDYVFAFNCCMLVIFGAIFGWVHAGYSIVFQFLSTKAISSLYQRYNQVTIEFITSDPDPVIDAFMAVVRHGMSVFEGYGGYSQRKIYSCKAVVSSYEVHDAIENVRKVDPKVIVNTYHTANFYGNFYQKPIE</sequence>
<keyword evidence="2" id="KW-1003">Cell membrane</keyword>
<evidence type="ECO:0000256" key="2">
    <source>
        <dbReference type="ARBA" id="ARBA00022475"/>
    </source>
</evidence>
<dbReference type="Proteomes" id="UP000016658">
    <property type="component" value="Unassembled WGS sequence"/>
</dbReference>
<evidence type="ECO:0000313" key="9">
    <source>
        <dbReference type="Proteomes" id="UP000016658"/>
    </source>
</evidence>
<evidence type="ECO:0000313" key="8">
    <source>
        <dbReference type="EMBL" id="ERK45783.1"/>
    </source>
</evidence>
<evidence type="ECO:0000256" key="4">
    <source>
        <dbReference type="ARBA" id="ARBA00022989"/>
    </source>
</evidence>
<dbReference type="GO" id="GO:0005886">
    <property type="term" value="C:plasma membrane"/>
    <property type="evidence" value="ECO:0007669"/>
    <property type="project" value="UniProtKB-SubCell"/>
</dbReference>
<organism evidence="8 9">
    <name type="scientific">Faecalitalea cylindroides ATCC 27803</name>
    <dbReference type="NCBI Taxonomy" id="649755"/>
    <lineage>
        <taxon>Bacteria</taxon>
        <taxon>Bacillati</taxon>
        <taxon>Bacillota</taxon>
        <taxon>Erysipelotrichia</taxon>
        <taxon>Erysipelotrichales</taxon>
        <taxon>Erysipelotrichaceae</taxon>
        <taxon>Faecalitalea</taxon>
    </lineage>
</organism>
<feature type="transmembrane region" description="Helical" evidence="6">
    <location>
        <begin position="26"/>
        <end position="48"/>
    </location>
</feature>
<protein>
    <recommendedName>
        <fullName evidence="7">DUF2179 domain-containing protein</fullName>
    </recommendedName>
</protein>